<protein>
    <submittedName>
        <fullName evidence="1">Uncharacterized protein</fullName>
    </submittedName>
</protein>
<accession>A0ABY5IMV3</accession>
<organism evidence="1 2">
    <name type="scientific">Flavobacterium cerinum</name>
    <dbReference type="NCBI Taxonomy" id="2502784"/>
    <lineage>
        <taxon>Bacteria</taxon>
        <taxon>Pseudomonadati</taxon>
        <taxon>Bacteroidota</taxon>
        <taxon>Flavobacteriia</taxon>
        <taxon>Flavobacteriales</taxon>
        <taxon>Flavobacteriaceae</taxon>
        <taxon>Flavobacterium</taxon>
    </lineage>
</organism>
<dbReference type="EMBL" id="CP101751">
    <property type="protein sequence ID" value="UUC43949.1"/>
    <property type="molecule type" value="Genomic_DNA"/>
</dbReference>
<evidence type="ECO:0000313" key="2">
    <source>
        <dbReference type="Proteomes" id="UP001059844"/>
    </source>
</evidence>
<reference evidence="1" key="1">
    <citation type="submission" date="2022-07" db="EMBL/GenBank/DDBJ databases">
        <title>Isolation, identification, and degradation of a PFOSA degrading strain from sewage treatment plant.</title>
        <authorList>
            <person name="Zhang L."/>
            <person name="Huo Y."/>
        </authorList>
    </citation>
    <scope>NUCLEOTIDE SEQUENCE</scope>
    <source>
        <strain evidence="1">C1</strain>
    </source>
</reference>
<sequence>MSGSKSLNRRLRKFSENLFAKHKRSNKLPATIIGVEHRELQAVDHSGNVPDPICSKLERELIKIAPLGKKGYDNYVGCCCEVRASNQIISQRLSIPIADLIFTRAIRPRTGQTIRRCKNCRNVFG</sequence>
<proteinExistence type="predicted"/>
<gene>
    <name evidence="1" type="ORF">NOX80_09910</name>
</gene>
<dbReference type="RefSeq" id="WP_256549618.1">
    <property type="nucleotide sequence ID" value="NZ_CP101751.1"/>
</dbReference>
<name>A0ABY5IMV3_9FLAO</name>
<dbReference type="Proteomes" id="UP001059844">
    <property type="component" value="Chromosome"/>
</dbReference>
<evidence type="ECO:0000313" key="1">
    <source>
        <dbReference type="EMBL" id="UUC43949.1"/>
    </source>
</evidence>
<keyword evidence="2" id="KW-1185">Reference proteome</keyword>